<dbReference type="SMART" id="SM00560">
    <property type="entry name" value="LamGL"/>
    <property type="match status" value="1"/>
</dbReference>
<dbReference type="Pfam" id="PF13385">
    <property type="entry name" value="Laminin_G_3"/>
    <property type="match status" value="1"/>
</dbReference>
<keyword evidence="7" id="KW-1185">Reference proteome</keyword>
<accession>A0A1I6PMW0</accession>
<organism evidence="6 7">
    <name type="scientific">Lutibacter maritimus</name>
    <dbReference type="NCBI Taxonomy" id="593133"/>
    <lineage>
        <taxon>Bacteria</taxon>
        <taxon>Pseudomonadati</taxon>
        <taxon>Bacteroidota</taxon>
        <taxon>Flavobacteriia</taxon>
        <taxon>Flavobacteriales</taxon>
        <taxon>Flavobacteriaceae</taxon>
        <taxon>Lutibacter</taxon>
    </lineage>
</organism>
<keyword evidence="2" id="KW-1015">Disulfide bond</keyword>
<feature type="domain" description="Laminin G" evidence="4">
    <location>
        <begin position="965"/>
        <end position="1094"/>
    </location>
</feature>
<keyword evidence="1 3" id="KW-0732">Signal</keyword>
<dbReference type="NCBIfam" id="TIGR04183">
    <property type="entry name" value="Por_Secre_tail"/>
    <property type="match status" value="1"/>
</dbReference>
<dbReference type="PANTHER" id="PTHR42535">
    <property type="entry name" value="OOKINETE PROTEIN, PUTATIVE-RELATED"/>
    <property type="match status" value="1"/>
</dbReference>
<dbReference type="InterPro" id="IPR013320">
    <property type="entry name" value="ConA-like_dom_sf"/>
</dbReference>
<dbReference type="InterPro" id="IPR044023">
    <property type="entry name" value="Ig_7"/>
</dbReference>
<evidence type="ECO:0000256" key="3">
    <source>
        <dbReference type="SAM" id="SignalP"/>
    </source>
</evidence>
<name>A0A1I6PMW0_9FLAO</name>
<dbReference type="Pfam" id="PF19081">
    <property type="entry name" value="Ig_7"/>
    <property type="match status" value="2"/>
</dbReference>
<dbReference type="InterPro" id="IPR001791">
    <property type="entry name" value="Laminin_G"/>
</dbReference>
<feature type="chain" id="PRO_5011671114" evidence="3">
    <location>
        <begin position="26"/>
        <end position="1810"/>
    </location>
</feature>
<dbReference type="InterPro" id="IPR006558">
    <property type="entry name" value="LamG-like"/>
</dbReference>
<evidence type="ECO:0000313" key="7">
    <source>
        <dbReference type="Proteomes" id="UP000199312"/>
    </source>
</evidence>
<dbReference type="Pfam" id="PF26628">
    <property type="entry name" value="DUF8202"/>
    <property type="match status" value="1"/>
</dbReference>
<dbReference type="InterPro" id="IPR026444">
    <property type="entry name" value="Secre_tail"/>
</dbReference>
<dbReference type="STRING" id="593133.SAMN04488006_1193"/>
<feature type="domain" description="LamG-like jellyroll fold" evidence="5">
    <location>
        <begin position="965"/>
        <end position="1099"/>
    </location>
</feature>
<dbReference type="OrthoDB" id="2582440at2"/>
<reference evidence="7" key="1">
    <citation type="submission" date="2016-10" db="EMBL/GenBank/DDBJ databases">
        <authorList>
            <person name="Varghese N."/>
            <person name="Submissions S."/>
        </authorList>
    </citation>
    <scope>NUCLEOTIDE SEQUENCE [LARGE SCALE GENOMIC DNA]</scope>
    <source>
        <strain evidence="7">DSM 24450</strain>
    </source>
</reference>
<evidence type="ECO:0000256" key="1">
    <source>
        <dbReference type="ARBA" id="ARBA00022729"/>
    </source>
</evidence>
<dbReference type="CDD" id="cd00110">
    <property type="entry name" value="LamG"/>
    <property type="match status" value="1"/>
</dbReference>
<dbReference type="Proteomes" id="UP000199312">
    <property type="component" value="Unassembled WGS sequence"/>
</dbReference>
<dbReference type="SUPFAM" id="SSF49899">
    <property type="entry name" value="Concanavalin A-like lectins/glucanases"/>
    <property type="match status" value="1"/>
</dbReference>
<dbReference type="RefSeq" id="WP_090223665.1">
    <property type="nucleotide sequence ID" value="NZ_FOZP01000002.1"/>
</dbReference>
<evidence type="ECO:0000256" key="2">
    <source>
        <dbReference type="ARBA" id="ARBA00023157"/>
    </source>
</evidence>
<dbReference type="PANTHER" id="PTHR42535:SF2">
    <property type="entry name" value="CHROMOSOME UNDETERMINED SCAFFOLD_146, WHOLE GENOME SHOTGUN SEQUENCE"/>
    <property type="match status" value="1"/>
</dbReference>
<dbReference type="GO" id="GO:0004553">
    <property type="term" value="F:hydrolase activity, hydrolyzing O-glycosyl compounds"/>
    <property type="evidence" value="ECO:0007669"/>
    <property type="project" value="UniProtKB-ARBA"/>
</dbReference>
<gene>
    <name evidence="6" type="ORF">SAMN04488006_1193</name>
</gene>
<evidence type="ECO:0000259" key="4">
    <source>
        <dbReference type="SMART" id="SM00282"/>
    </source>
</evidence>
<sequence length="1810" mass="195926">MLTFKPQFKQLLFSLCVLVSLNTFSQTTIASQNFDTAGLGYTVSNGTYVYTWNYTASSTPNSLEFAGSSGTEYVLFNNVDISSYTDVTVKISFSSYLVGNNEDLWLDISYNNGATWAISNRLVNGNNPGQTIDWGNIDGDGQSVNSNPYTVNIPNGTTSVKVRVSSVNIDYGEYFNIDDLLISGTLKCTNPAAPTAVTPNTGTTICSGASVNLDATSAGNTIYWYTQATGGSSIGSSASGANFSVSPTSNTTYYAEARTNSGGCISATRTATALITVNATPTITGTTPASRPDPGVLTLAATASSGTISWYANLTGGSPLATGPSFTTPSLSTTTTYYVSVSNGTCTSSPRTPVVASIASFSEVIVSVNWPSGSNQNSLKIYTPSGVLISSIRDTEGTTTTNYLATFNLGCLEDLNNYYFIMYDSNNNGWDGTDNITITVGGTTVINQNGNAANTAGVTVNFNVSGGGCTMSSLSNAPGGVAKNLQLWLKSNKGVTKNGSNGVTSWVTQANGSNANVTATGQEPTFRDDPIHNVNFNPVIDFDNGASTSDSFNYSQLGQQFLTGNSGFYTQDIFVVVIPDTAINSSSSMDIFCADSDTGSQNNDGTGTGFGSYSQRFNNEVLSYAYGLSGGLNDGFGVAQTVTGGYDNVGIINSRNNITYNSQELYYNGTNVVNTTSDISKWGAVSNGKYWIGRSEGWSGSLNGRVTEIITYSSRKNDTDLTQERNRIQSYLAIKYGITLGTNGTSQDYVASDGTLIWDVNTSTPTEDVFNYNITGIGRDDVAELNQKQSKSVHATNDITIGHGDILATNNLNTNNFAADKSYLVWGNNNGSLTAQTPVVVNLSAGISGLTTNVEFTSIGRTWKVVKKGTVGMAKIAIPQTMLTATITPPGSFLMFISDEPTFSPTSEYRIMNLNGSNLETYYEFTSSKKFITFGYAPEKTFTRSIYFDGTKDYLNVGNKLDLNTSFTISAWVKRSNTNASIVSKRNNTYANGGYDFKINASGNLEMSWKNGATQTITSSVVIPSNKWHHVAVVYNGTQAKLYIDGVEDVTQTKNLAVPITNSESFLIAAADGNESNTTSFFQGNIDEVRIWNTALSQDQLRFVMNQEIENDGTKVSGSYFKNLTITPSKNDINAVDWASLKGYYPMSVYTFTNCKDASGNGNVAAIKKLNTVDWQTAPLPYVSIADTDWDVSSTWQNGSVQTIPGSASIVDATKTVDWNIVQISSNVILENSSLPAANFGNRNVLGLLVDNTKKLEVTGVNPTTTDPYSGTGNGITISHYLGLNGKIDLQGESQLIQTLNSDLNVGTNGVLERDQQGVGNKYWYNDWSSPVYSLNDGLNYSRIIDVLRDGTNASSPGAITYVGGYDGAVGPPITLSTYWMYKYANHPEGSYSLWEQIGNTGKIYPGQGFLMKGTGAAADQNYVFVGKPNNGNFDLNITSGYDYLLGNPYASAIDSWEFIDDNPNLTGPLYFWEHYGGTNHNLKDYQAGYATLTKAGGVTATSGGVIPAGVSNLGTSTKIPGRFIPVGQGFFVVGSTNGQIHFKNSQRIFFKEAEETVSNFGSVFMKGITKKTTKSTSRFMDNRQKIRIGFEGAKVDHRQLLLTIDENASDGVDRGYEAEIYEVFEDDMYWVIQDKKYVIQATNAIENNKEILLGVKVKETGTVKIKIDELENEDVNMQLFLKDSLLQKTYNLKENPFEQEIEAGEYVNRFYLVFKPIPKVIEEDTEIIEEISGVHIFMNNQIAELQIQKDAETNISQIKLVNYLGQNIKIWNQKFDGTLISLPIKLATGVYVVQMKTEKGIINKKIIIE</sequence>
<dbReference type="InterPro" id="IPR058515">
    <property type="entry name" value="DUF8202"/>
</dbReference>
<dbReference type="SMART" id="SM00282">
    <property type="entry name" value="LamG"/>
    <property type="match status" value="1"/>
</dbReference>
<dbReference type="EMBL" id="FOZP01000002">
    <property type="protein sequence ID" value="SFS41408.1"/>
    <property type="molecule type" value="Genomic_DNA"/>
</dbReference>
<proteinExistence type="predicted"/>
<evidence type="ECO:0000259" key="5">
    <source>
        <dbReference type="SMART" id="SM00560"/>
    </source>
</evidence>
<dbReference type="GO" id="GO:0005975">
    <property type="term" value="P:carbohydrate metabolic process"/>
    <property type="evidence" value="ECO:0007669"/>
    <property type="project" value="UniProtKB-ARBA"/>
</dbReference>
<feature type="signal peptide" evidence="3">
    <location>
        <begin position="1"/>
        <end position="25"/>
    </location>
</feature>
<evidence type="ECO:0000313" key="6">
    <source>
        <dbReference type="EMBL" id="SFS41408.1"/>
    </source>
</evidence>
<protein>
    <submittedName>
        <fullName evidence="6">Por secretion system C-terminal sorting domain-containing protein</fullName>
    </submittedName>
</protein>
<dbReference type="Gene3D" id="2.60.120.200">
    <property type="match status" value="1"/>
</dbReference>